<name>A0ABT2IZP2_9FLAO</name>
<dbReference type="InterPro" id="IPR005901">
    <property type="entry name" value="GLPGLI"/>
</dbReference>
<dbReference type="RefSeq" id="WP_259840767.1">
    <property type="nucleotide sequence ID" value="NZ_JAOAMU010000007.1"/>
</dbReference>
<accession>A0ABT2IZP2</accession>
<reference evidence="1 2" key="1">
    <citation type="submission" date="2022-09" db="EMBL/GenBank/DDBJ databases">
        <title>Chryseobacterium oleae sp.nov., isolated from the inter-root soil of Pyrola calliantha H. Andr. in Tibet.</title>
        <authorList>
            <person name="Li Z."/>
        </authorList>
    </citation>
    <scope>NUCLEOTIDE SEQUENCE [LARGE SCALE GENOMIC DNA]</scope>
    <source>
        <strain evidence="2">pc1-10</strain>
    </source>
</reference>
<proteinExistence type="predicted"/>
<dbReference type="EMBL" id="JAOAMU010000007">
    <property type="protein sequence ID" value="MCT2564117.1"/>
    <property type="molecule type" value="Genomic_DNA"/>
</dbReference>
<evidence type="ECO:0000313" key="1">
    <source>
        <dbReference type="EMBL" id="MCT2564117.1"/>
    </source>
</evidence>
<gene>
    <name evidence="1" type="ORF">N0B48_19675</name>
</gene>
<sequence>MNKKTICIIAVHKLRMNIKTILSTLFISSSILVFSQSKAMMEINYETKIITDSLAKEKVNFFQSVLLLNNNESAYFSREAKSFYNNDVKIPSANSISTSAGLIPKYPKSVASFLKIGGKLTAYLPVGKYIFSYDEPKLVWETLSEIKEIKGYKCRLAKTTTDTGGEFYAWYTEDISIPDGPFRFKGLSGLILEVYNRNRTIEIYATDVKKSEETIEAITYDNLVNTKSKMQFLEARKNYAENPSMYNGNLKIVDSNGNDRTKGISERLKKINVFLD</sequence>
<dbReference type="Pfam" id="PF22252">
    <property type="entry name" value="PNGase_F-II_N"/>
    <property type="match status" value="1"/>
</dbReference>
<evidence type="ECO:0000313" key="2">
    <source>
        <dbReference type="Proteomes" id="UP001525566"/>
    </source>
</evidence>
<organism evidence="1 2">
    <name type="scientific">Chryseobacterium herbae</name>
    <dbReference type="NCBI Taxonomy" id="2976476"/>
    <lineage>
        <taxon>Bacteria</taxon>
        <taxon>Pseudomonadati</taxon>
        <taxon>Bacteroidota</taxon>
        <taxon>Flavobacteriia</taxon>
        <taxon>Flavobacteriales</taxon>
        <taxon>Weeksellaceae</taxon>
        <taxon>Chryseobacterium group</taxon>
        <taxon>Chryseobacterium</taxon>
    </lineage>
</organism>
<protein>
    <submittedName>
        <fullName evidence="1">GLPGLI family protein</fullName>
    </submittedName>
</protein>
<dbReference type="Proteomes" id="UP001525566">
    <property type="component" value="Unassembled WGS sequence"/>
</dbReference>
<dbReference type="NCBIfam" id="TIGR01200">
    <property type="entry name" value="GLPGLI"/>
    <property type="match status" value="1"/>
</dbReference>
<comment type="caution">
    <text evidence="1">The sequence shown here is derived from an EMBL/GenBank/DDBJ whole genome shotgun (WGS) entry which is preliminary data.</text>
</comment>
<keyword evidence="2" id="KW-1185">Reference proteome</keyword>